<gene>
    <name evidence="2" type="ORF">A4G16_04250</name>
</gene>
<evidence type="ECO:0000313" key="2">
    <source>
        <dbReference type="EMBL" id="QIM66637.1"/>
    </source>
</evidence>
<dbReference type="Proteomes" id="UP000501366">
    <property type="component" value="Chromosome"/>
</dbReference>
<dbReference type="Gene3D" id="2.40.160.90">
    <property type="match status" value="1"/>
</dbReference>
<sequence>MRSTLKLTLAAVAVSLALTGCKSTDGAHVVQTKKELTPSTQTSKSEDNLEKNKPSTSSETSSKKASSDEEVGKDKTTKSEENSTEKVKPSTPNEETPKPAQPKPDTPVEATKPVNTDNAGKYWRVIPLANGGNLSDAGDTRRESREHFVSEGDEAENSPFKADEFGKPHNYYLVLDLGTNESPASNVKSLQSGENYLGKHNGQFTDPKLEGGNGKTVHYLFVNQPYSSYGTFYTDANDSNLFHLHLSTGRDGKKQLEEGSGSNYSEYGVWDFANGKAKWNDGLVGEATYKGEVIARVVENKDGVAVASAPKFDGDVAIKLNLNNDWEKNKLSGTINSQTLGTITLNESKLPEARYLQDFVSFNGETRVENKSELSGYYYTQFAGEKLNDVVGKIEIENDEQPENGLLKYDAVFGATKQ</sequence>
<evidence type="ECO:0000313" key="3">
    <source>
        <dbReference type="Proteomes" id="UP000501366"/>
    </source>
</evidence>
<evidence type="ECO:0000256" key="1">
    <source>
        <dbReference type="SAM" id="MobiDB-lite"/>
    </source>
</evidence>
<feature type="compositionally biased region" description="Basic and acidic residues" evidence="1">
    <location>
        <begin position="44"/>
        <end position="53"/>
    </location>
</feature>
<proteinExistence type="predicted"/>
<accession>A0A6G8JHL7</accession>
<feature type="compositionally biased region" description="Basic and acidic residues" evidence="1">
    <location>
        <begin position="61"/>
        <end position="88"/>
    </location>
</feature>
<dbReference type="PROSITE" id="PS51257">
    <property type="entry name" value="PROKAR_LIPOPROTEIN"/>
    <property type="match status" value="1"/>
</dbReference>
<protein>
    <submittedName>
        <fullName evidence="2">Uncharacterized protein</fullName>
    </submittedName>
</protein>
<dbReference type="RefSeq" id="WP_165888849.1">
    <property type="nucleotide sequence ID" value="NZ_CP015030.1"/>
</dbReference>
<dbReference type="KEGG" id="mgra:A4G16_04250"/>
<feature type="region of interest" description="Disordered" evidence="1">
    <location>
        <begin position="32"/>
        <end position="163"/>
    </location>
</feature>
<dbReference type="EMBL" id="CP015030">
    <property type="protein sequence ID" value="QIM66637.1"/>
    <property type="molecule type" value="Genomic_DNA"/>
</dbReference>
<name>A0A6G8JHL7_9PAST</name>
<dbReference type="AlphaFoldDB" id="A0A6G8JHL7"/>
<feature type="compositionally biased region" description="Basic and acidic residues" evidence="1">
    <location>
        <begin position="138"/>
        <end position="150"/>
    </location>
</feature>
<organism evidence="2 3">
    <name type="scientific">Mannheimia granulomatis</name>
    <dbReference type="NCBI Taxonomy" id="85402"/>
    <lineage>
        <taxon>Bacteria</taxon>
        <taxon>Pseudomonadati</taxon>
        <taxon>Pseudomonadota</taxon>
        <taxon>Gammaproteobacteria</taxon>
        <taxon>Pasteurellales</taxon>
        <taxon>Pasteurellaceae</taxon>
        <taxon>Mannheimia</taxon>
    </lineage>
</organism>
<reference evidence="2 3" key="1">
    <citation type="submission" date="2016-03" db="EMBL/GenBank/DDBJ databases">
        <authorList>
            <person name="Bojesen A.M."/>
            <person name="Planet P."/>
            <person name="Hansen M.J."/>
        </authorList>
    </citation>
    <scope>NUCLEOTIDE SEQUENCE [LARGE SCALE GENOMIC DNA]</scope>
    <source>
        <strain evidence="2 3">B 234/94</strain>
    </source>
</reference>